<name>A0A3D9CLP5_9FLAO</name>
<dbReference type="AlphaFoldDB" id="A0A3D9CLP5"/>
<evidence type="ECO:0000313" key="3">
    <source>
        <dbReference type="Proteomes" id="UP000256326"/>
    </source>
</evidence>
<dbReference type="InterPro" id="IPR023382">
    <property type="entry name" value="MnmA-like_central_sf"/>
</dbReference>
<reference evidence="2 3" key="1">
    <citation type="journal article" date="2006" name="Int. J. Syst. Evol. Microbiol.">
        <title>Chryseobacterium hispanicum sp. nov., isolated from the drinking water distribution system of Sevilla, Spain.</title>
        <authorList>
            <person name="Gallego V."/>
            <person name="Garcia M.T."/>
            <person name="Ventosa A."/>
        </authorList>
    </citation>
    <scope>NUCLEOTIDE SEQUENCE [LARGE SCALE GENOMIC DNA]</scope>
    <source>
        <strain evidence="2 3">KCTC 22104</strain>
    </source>
</reference>
<accession>A0A3D9CLP5</accession>
<dbReference type="OrthoDB" id="9800696at2"/>
<dbReference type="RefSeq" id="WP_116036882.1">
    <property type="nucleotide sequence ID" value="NZ_JBHLVV010000050.1"/>
</dbReference>
<proteinExistence type="predicted"/>
<protein>
    <recommendedName>
        <fullName evidence="1">tRNA-specific 2-thiouridylase MnmA-like central domain-containing protein</fullName>
    </recommendedName>
</protein>
<dbReference type="Pfam" id="PF20259">
    <property type="entry name" value="tRNA_Me_trans_M"/>
    <property type="match status" value="1"/>
</dbReference>
<evidence type="ECO:0000259" key="1">
    <source>
        <dbReference type="Pfam" id="PF20259"/>
    </source>
</evidence>
<organism evidence="2 3">
    <name type="scientific">Epilithonimonas hispanica</name>
    <dbReference type="NCBI Taxonomy" id="358687"/>
    <lineage>
        <taxon>Bacteria</taxon>
        <taxon>Pseudomonadati</taxon>
        <taxon>Bacteroidota</taxon>
        <taxon>Flavobacteriia</taxon>
        <taxon>Flavobacteriales</taxon>
        <taxon>Weeksellaceae</taxon>
        <taxon>Chryseobacterium group</taxon>
        <taxon>Epilithonimonas</taxon>
    </lineage>
</organism>
<keyword evidence="3" id="KW-1185">Reference proteome</keyword>
<dbReference type="Proteomes" id="UP000256326">
    <property type="component" value="Unassembled WGS sequence"/>
</dbReference>
<dbReference type="GO" id="GO:0016783">
    <property type="term" value="F:sulfurtransferase activity"/>
    <property type="evidence" value="ECO:0007669"/>
    <property type="project" value="InterPro"/>
</dbReference>
<dbReference type="InterPro" id="IPR046884">
    <property type="entry name" value="MnmA-like_central"/>
</dbReference>
<dbReference type="Gene3D" id="2.30.30.280">
    <property type="entry name" value="Adenine nucleotide alpha hydrolases-like domains"/>
    <property type="match status" value="1"/>
</dbReference>
<comment type="caution">
    <text evidence="2">The sequence shown here is derived from an EMBL/GenBank/DDBJ whole genome shotgun (WGS) entry which is preliminary data.</text>
</comment>
<feature type="domain" description="tRNA-specific 2-thiouridylase MnmA-like central" evidence="1">
    <location>
        <begin position="43"/>
        <end position="90"/>
    </location>
</feature>
<evidence type="ECO:0000313" key="2">
    <source>
        <dbReference type="EMBL" id="REC66665.1"/>
    </source>
</evidence>
<gene>
    <name evidence="2" type="ORF">DRF58_16075</name>
</gene>
<dbReference type="EMBL" id="QNUG01000053">
    <property type="protein sequence ID" value="REC66665.1"/>
    <property type="molecule type" value="Genomic_DNA"/>
</dbReference>
<sequence>MIKVGQIVEIPALSSIYIKGESVFSCKKEELAQKIKKRKYNLFDGFLVGEHQGVEAFKLGQRKGINVGGKKEPLYIIGINKEANQLFVGEGDNHPGLFTDLICFPIARTDFQNNESIENGSDVTIISSAFQSKINARIYIYDDILYLELEKPNSITLQNGLLEISFKNNNHTTIKIN</sequence>